<name>M3F4I0_9ACTN</name>
<keyword evidence="2" id="KW-0808">Transferase</keyword>
<dbReference type="Pfam" id="PF08388">
    <property type="entry name" value="GIIM"/>
    <property type="match status" value="1"/>
</dbReference>
<dbReference type="InterPro" id="IPR051083">
    <property type="entry name" value="GrpII_Intron_Splice-Mob/Def"/>
</dbReference>
<dbReference type="InterPro" id="IPR025960">
    <property type="entry name" value="RVT_N"/>
</dbReference>
<gene>
    <name evidence="2" type="ORF">SBD_2044</name>
</gene>
<proteinExistence type="predicted"/>
<keyword evidence="2" id="KW-0695">RNA-directed DNA polymerase</keyword>
<dbReference type="SUPFAM" id="SSF56672">
    <property type="entry name" value="DNA/RNA polymerases"/>
    <property type="match status" value="1"/>
</dbReference>
<dbReference type="PANTHER" id="PTHR34047">
    <property type="entry name" value="NUCLEAR INTRON MATURASE 1, MITOCHONDRIAL-RELATED"/>
    <property type="match status" value="1"/>
</dbReference>
<dbReference type="PROSITE" id="PS50878">
    <property type="entry name" value="RT_POL"/>
    <property type="match status" value="1"/>
</dbReference>
<accession>M3F4I0</accession>
<dbReference type="InterPro" id="IPR043502">
    <property type="entry name" value="DNA/RNA_pol_sf"/>
</dbReference>
<dbReference type="GeneID" id="96268613"/>
<dbReference type="EMBL" id="KB405062">
    <property type="protein sequence ID" value="EMF56483.1"/>
    <property type="molecule type" value="Genomic_DNA"/>
</dbReference>
<dbReference type="InterPro" id="IPR030931">
    <property type="entry name" value="Group_II_RT_mat"/>
</dbReference>
<dbReference type="InterPro" id="IPR000477">
    <property type="entry name" value="RT_dom"/>
</dbReference>
<evidence type="ECO:0000313" key="3">
    <source>
        <dbReference type="Proteomes" id="UP000030760"/>
    </source>
</evidence>
<sequence>MLDTTAVNGPEDVLDWDAVNWRAHEENVVRLRRRIFKATREGDWAVVRSLQKLMLRSWSNTLVSVRQVTQRNAGRRTAGIDGETALSSEGRAAVAVRVHRSRSSWDPMPVRRVYIPKANGKQRPLGIPVILDRCHQARVRSALEPEWEARFEPRSYGFRPGRSCADAIGSLFSTLSGPLARRVWILDADLSAAFDKIGHARLLDSLGSFPARDLIERWLKAGVVDKGQFIPTDEGSPQGGVISPLLMNVALHGLEEAAGVRYLTTGTHAGDVVAGSPILVRYADDMVACCHSRQQAEQVKARLAEWLAPRGLVFNEDKTRIVHLEEGFNFLGFNVRRYRRRKLLIKPSAEAVRRIRKRLADEVRSLRGLNATAVIAKLNPIVRGWAAYYRGVVSSRIFTALDHYVWWLTYRWARRMHPNKSKKWIVRRYFGRFNKFRNDRWVFGDRGNVLNDRGEIPILIKFSWTNIVRHQLIAGGASPDDPDLTDYWTRRRKRVKPPLDSYNLRLLAKQDGRCPLCGEHLLTADQPPQSPQEWERWWLNVVKRAIAADYLTHHGRPDTPGGNRTRLVHASCHRGLRARIRRRPAAVALS</sequence>
<dbReference type="Proteomes" id="UP000030760">
    <property type="component" value="Unassembled WGS sequence"/>
</dbReference>
<reference evidence="3" key="1">
    <citation type="journal article" date="2013" name="Genome Announc.">
        <title>Draft Genome Sequence of Streptomyces bottropensis ATCC 25435, a Bottromycin-Producing Actinomycete.</title>
        <authorList>
            <person name="Zhang H."/>
            <person name="Zhou W."/>
            <person name="Zhuang Y."/>
            <person name="Liang X."/>
            <person name="Liu T."/>
        </authorList>
    </citation>
    <scope>NUCLEOTIDE SEQUENCE [LARGE SCALE GENOMIC DNA]</scope>
    <source>
        <strain evidence="3">ATCC 25435</strain>
    </source>
</reference>
<dbReference type="Pfam" id="PF13655">
    <property type="entry name" value="RVT_N"/>
    <property type="match status" value="1"/>
</dbReference>
<dbReference type="InterPro" id="IPR013597">
    <property type="entry name" value="Mat_intron_G2"/>
</dbReference>
<dbReference type="CDD" id="cd01651">
    <property type="entry name" value="RT_G2_intron"/>
    <property type="match status" value="1"/>
</dbReference>
<dbReference type="RefSeq" id="WP_005477003.1">
    <property type="nucleotide sequence ID" value="NZ_KB405062.1"/>
</dbReference>
<evidence type="ECO:0000259" key="1">
    <source>
        <dbReference type="PROSITE" id="PS50878"/>
    </source>
</evidence>
<dbReference type="AlphaFoldDB" id="M3F4I0"/>
<feature type="domain" description="Reverse transcriptase" evidence="1">
    <location>
        <begin position="96"/>
        <end position="335"/>
    </location>
</feature>
<keyword evidence="2" id="KW-0548">Nucleotidyltransferase</keyword>
<evidence type="ECO:0000313" key="2">
    <source>
        <dbReference type="EMBL" id="EMF56483.1"/>
    </source>
</evidence>
<organism evidence="2 3">
    <name type="scientific">Streptomyces bottropensis ATCC 25435</name>
    <dbReference type="NCBI Taxonomy" id="1054862"/>
    <lineage>
        <taxon>Bacteria</taxon>
        <taxon>Bacillati</taxon>
        <taxon>Actinomycetota</taxon>
        <taxon>Actinomycetes</taxon>
        <taxon>Kitasatosporales</taxon>
        <taxon>Streptomycetaceae</taxon>
        <taxon>Streptomyces</taxon>
    </lineage>
</organism>
<dbReference type="GO" id="GO:0003964">
    <property type="term" value="F:RNA-directed DNA polymerase activity"/>
    <property type="evidence" value="ECO:0007669"/>
    <property type="project" value="UniProtKB-KW"/>
</dbReference>
<protein>
    <submittedName>
        <fullName evidence="2">RNA-directed DNA polymerase</fullName>
    </submittedName>
</protein>
<dbReference type="PANTHER" id="PTHR34047:SF10">
    <property type="entry name" value="GROUP II INTRON-ASSOCIATED OPEN READING FRAME"/>
    <property type="match status" value="1"/>
</dbReference>
<dbReference type="NCBIfam" id="TIGR04416">
    <property type="entry name" value="group_II_RT_mat"/>
    <property type="match status" value="1"/>
</dbReference>
<dbReference type="Pfam" id="PF00078">
    <property type="entry name" value="RVT_1"/>
    <property type="match status" value="1"/>
</dbReference>